<dbReference type="Gene3D" id="2.40.50.140">
    <property type="entry name" value="Nucleic acid-binding proteins"/>
    <property type="match status" value="1"/>
</dbReference>
<gene>
    <name evidence="1" type="ORF">CYLTODRAFT_342688</name>
</gene>
<dbReference type="AlphaFoldDB" id="A0A0D7BUB1"/>
<dbReference type="EMBL" id="KN880437">
    <property type="protein sequence ID" value="KIY73186.1"/>
    <property type="molecule type" value="Genomic_DNA"/>
</dbReference>
<dbReference type="STRING" id="1314674.A0A0D7BUB1"/>
<dbReference type="Proteomes" id="UP000054007">
    <property type="component" value="Unassembled WGS sequence"/>
</dbReference>
<dbReference type="OrthoDB" id="2570580at2759"/>
<proteinExistence type="predicted"/>
<sequence>MRRVFLGAPTANDLKYDSKTSFSWTTLPDTNYNDASHATDTLTVNGTAITWSPTQNRSGVLSFLNTTTDSQETEDSFTQSQAHSDSSSIAQFPQFHFSLNSLTTLESLHGHGSKQVSMLLAVLEIQGPDGITLRKGKDAGREVYLLKLTLGDSDNQVCTLTAWRETAENWGGLNDSPGIQRGDIVHIQNVKASFEPDTRPSLTASPYLKSNMDICYRTIPRTEQDNGLRPDLRLALTDPAVRHVSRLVGWFTQVFGVR</sequence>
<evidence type="ECO:0008006" key="3">
    <source>
        <dbReference type="Google" id="ProtNLM"/>
    </source>
</evidence>
<organism evidence="1 2">
    <name type="scientific">Cylindrobasidium torrendii FP15055 ss-10</name>
    <dbReference type="NCBI Taxonomy" id="1314674"/>
    <lineage>
        <taxon>Eukaryota</taxon>
        <taxon>Fungi</taxon>
        <taxon>Dikarya</taxon>
        <taxon>Basidiomycota</taxon>
        <taxon>Agaricomycotina</taxon>
        <taxon>Agaricomycetes</taxon>
        <taxon>Agaricomycetidae</taxon>
        <taxon>Agaricales</taxon>
        <taxon>Marasmiineae</taxon>
        <taxon>Physalacriaceae</taxon>
        <taxon>Cylindrobasidium</taxon>
    </lineage>
</organism>
<keyword evidence="2" id="KW-1185">Reference proteome</keyword>
<dbReference type="InterPro" id="IPR012340">
    <property type="entry name" value="NA-bd_OB-fold"/>
</dbReference>
<reference evidence="1 2" key="1">
    <citation type="journal article" date="2015" name="Fungal Genet. Biol.">
        <title>Evolution of novel wood decay mechanisms in Agaricales revealed by the genome sequences of Fistulina hepatica and Cylindrobasidium torrendii.</title>
        <authorList>
            <person name="Floudas D."/>
            <person name="Held B.W."/>
            <person name="Riley R."/>
            <person name="Nagy L.G."/>
            <person name="Koehler G."/>
            <person name="Ransdell A.S."/>
            <person name="Younus H."/>
            <person name="Chow J."/>
            <person name="Chiniquy J."/>
            <person name="Lipzen A."/>
            <person name="Tritt A."/>
            <person name="Sun H."/>
            <person name="Haridas S."/>
            <person name="LaButti K."/>
            <person name="Ohm R.A."/>
            <person name="Kues U."/>
            <person name="Blanchette R.A."/>
            <person name="Grigoriev I.V."/>
            <person name="Minto R.E."/>
            <person name="Hibbett D.S."/>
        </authorList>
    </citation>
    <scope>NUCLEOTIDE SEQUENCE [LARGE SCALE GENOMIC DNA]</scope>
    <source>
        <strain evidence="1 2">FP15055 ss-10</strain>
    </source>
</reference>
<accession>A0A0D7BUB1</accession>
<evidence type="ECO:0000313" key="1">
    <source>
        <dbReference type="EMBL" id="KIY73186.1"/>
    </source>
</evidence>
<dbReference type="SUPFAM" id="SSF50249">
    <property type="entry name" value="Nucleic acid-binding proteins"/>
    <property type="match status" value="1"/>
</dbReference>
<protein>
    <recommendedName>
        <fullName evidence="3">Nucleic acid-binding protein</fullName>
    </recommendedName>
</protein>
<name>A0A0D7BUB1_9AGAR</name>
<evidence type="ECO:0000313" key="2">
    <source>
        <dbReference type="Proteomes" id="UP000054007"/>
    </source>
</evidence>